<organism evidence="2 3">
    <name type="scientific">Plasmodium vivax (strain Brazil I)</name>
    <dbReference type="NCBI Taxonomy" id="1033975"/>
    <lineage>
        <taxon>Eukaryota</taxon>
        <taxon>Sar</taxon>
        <taxon>Alveolata</taxon>
        <taxon>Apicomplexa</taxon>
        <taxon>Aconoidasida</taxon>
        <taxon>Haemosporida</taxon>
        <taxon>Plasmodiidae</taxon>
        <taxon>Plasmodium</taxon>
        <taxon>Plasmodium (Plasmodium)</taxon>
    </lineage>
</organism>
<dbReference type="OrthoDB" id="371219at2759"/>
<dbReference type="EMBL" id="KQ234802">
    <property type="protein sequence ID" value="KMZ87259.1"/>
    <property type="molecule type" value="Genomic_DNA"/>
</dbReference>
<proteinExistence type="predicted"/>
<sequence length="437" mass="50113">MVKPLDLNASSYDTSSEYNGLFIGNIFSEIQDEIKNEHVNEKLEKQNISAQLGAGKGCCGEGAKGTSHFAATGKINIDEYVNFVSEKKNEYKKKKKEYLIEYINQGKIRKFHYEDMEISFKRFYRFLDFQEKCLLCSTYLSFPHLYLKARRERGCKEVAEKYQHEGGSSGSSGICGSIGSASTASTVSECFRPRSRYRAAGAPFCECLETIGRSKQYRSEEKDDCYIDMIHLLQQNGLSFSSNVKKNIVIKEFTKNANFTEFYKCNYFNENCADTLPLKNADVADTKYVNICRYLEKPRLTIEHVKMLNSHTEKFAPVFKVHKAGTLLTTVEKKLLIECLKVIRKISVYDKIDKLTVIIFCYLSNLYNVVMRLNAECILSCYCRKHFEFFLYYFFRENPPSARRTKVLAMKVYRSGDGSDGSDGSDGRDDLSEDPNC</sequence>
<name>A0A0J9SWN5_PLAV1</name>
<dbReference type="Proteomes" id="UP000053327">
    <property type="component" value="Unassembled WGS sequence"/>
</dbReference>
<protein>
    <submittedName>
        <fullName evidence="2">Uncharacterized protein</fullName>
    </submittedName>
</protein>
<evidence type="ECO:0000256" key="1">
    <source>
        <dbReference type="SAM" id="MobiDB-lite"/>
    </source>
</evidence>
<dbReference type="AlphaFoldDB" id="A0A0J9SWN5"/>
<gene>
    <name evidence="2" type="ORF">PVBG_05250</name>
</gene>
<feature type="region of interest" description="Disordered" evidence="1">
    <location>
        <begin position="414"/>
        <end position="437"/>
    </location>
</feature>
<evidence type="ECO:0000313" key="3">
    <source>
        <dbReference type="Proteomes" id="UP000053327"/>
    </source>
</evidence>
<evidence type="ECO:0000313" key="2">
    <source>
        <dbReference type="EMBL" id="KMZ87259.1"/>
    </source>
</evidence>
<accession>A0A0J9SWN5</accession>
<reference evidence="2 3" key="1">
    <citation type="submission" date="2011-08" db="EMBL/GenBank/DDBJ databases">
        <title>The Genome Sequence of Plasmodium vivax Brazil I.</title>
        <authorList>
            <consortium name="The Broad Institute Genome Sequencing Platform"/>
            <consortium name="The Broad Institute Genome Sequencing Center for Infectious Disease"/>
            <person name="Neafsey D."/>
            <person name="Carlton J."/>
            <person name="Barnwell J."/>
            <person name="Collins W."/>
            <person name="Escalante A."/>
            <person name="Mullikin J."/>
            <person name="Saul A."/>
            <person name="Guigo R."/>
            <person name="Camara F."/>
            <person name="Young S.K."/>
            <person name="Zeng Q."/>
            <person name="Gargeya S."/>
            <person name="Fitzgerald M."/>
            <person name="Haas B."/>
            <person name="Abouelleil A."/>
            <person name="Alvarado L."/>
            <person name="Arachchi H.M."/>
            <person name="Berlin A."/>
            <person name="Brown A."/>
            <person name="Chapman S.B."/>
            <person name="Chen Z."/>
            <person name="Dunbar C."/>
            <person name="Freedman E."/>
            <person name="Gearin G."/>
            <person name="Gellesch M."/>
            <person name="Goldberg J."/>
            <person name="Griggs A."/>
            <person name="Gujja S."/>
            <person name="Heiman D."/>
            <person name="Howarth C."/>
            <person name="Larson L."/>
            <person name="Lui A."/>
            <person name="MacDonald P.J.P."/>
            <person name="Montmayeur A."/>
            <person name="Murphy C."/>
            <person name="Neiman D."/>
            <person name="Pearson M."/>
            <person name="Priest M."/>
            <person name="Roberts A."/>
            <person name="Saif S."/>
            <person name="Shea T."/>
            <person name="Shenoy N."/>
            <person name="Sisk P."/>
            <person name="Stolte C."/>
            <person name="Sykes S."/>
            <person name="Wortman J."/>
            <person name="Nusbaum C."/>
            <person name="Birren B."/>
        </authorList>
    </citation>
    <scope>NUCLEOTIDE SEQUENCE [LARGE SCALE GENOMIC DNA]</scope>
    <source>
        <strain evidence="2 3">Brazil I</strain>
    </source>
</reference>